<dbReference type="Proteomes" id="UP000826195">
    <property type="component" value="Unassembled WGS sequence"/>
</dbReference>
<name>A0AAV7HZX3_COTGL</name>
<evidence type="ECO:0000313" key="1">
    <source>
        <dbReference type="EMBL" id="KAH0537960.1"/>
    </source>
</evidence>
<protein>
    <submittedName>
        <fullName evidence="1">Uncharacterized protein</fullName>
    </submittedName>
</protein>
<evidence type="ECO:0000313" key="2">
    <source>
        <dbReference type="Proteomes" id="UP000826195"/>
    </source>
</evidence>
<dbReference type="EMBL" id="JAHXZJ010002610">
    <property type="protein sequence ID" value="KAH0537960.1"/>
    <property type="molecule type" value="Genomic_DNA"/>
</dbReference>
<comment type="caution">
    <text evidence="1">The sequence shown here is derived from an EMBL/GenBank/DDBJ whole genome shotgun (WGS) entry which is preliminary data.</text>
</comment>
<dbReference type="AlphaFoldDB" id="A0AAV7HZX3"/>
<accession>A0AAV7HZX3</accession>
<reference evidence="1 2" key="1">
    <citation type="journal article" date="2021" name="J. Hered.">
        <title>A chromosome-level genome assembly of the parasitoid wasp, Cotesia glomerata (Hymenoptera: Braconidae).</title>
        <authorList>
            <person name="Pinto B.J."/>
            <person name="Weis J.J."/>
            <person name="Gamble T."/>
            <person name="Ode P.J."/>
            <person name="Paul R."/>
            <person name="Zaspel J.M."/>
        </authorList>
    </citation>
    <scope>NUCLEOTIDE SEQUENCE [LARGE SCALE GENOMIC DNA]</scope>
    <source>
        <strain evidence="1">CgM1</strain>
    </source>
</reference>
<gene>
    <name evidence="1" type="ORF">KQX54_001808</name>
</gene>
<sequence length="112" mass="12582">MVLFIKEKMSITIKRLLPVMLLIVQTTQALIGYDCGGISMNVTTMSAVTVGECNIPLKNPREEAVTLQLLQLAEFRNTEVRECRVTNGRQEYSRTTESFPFSFLGTLHVPTT</sequence>
<proteinExistence type="predicted"/>
<dbReference type="Pfam" id="PF24664">
    <property type="entry name" value="Monjiviricetes_fusion"/>
    <property type="match status" value="1"/>
</dbReference>
<organism evidence="1 2">
    <name type="scientific">Cotesia glomerata</name>
    <name type="common">Lepidopteran parasitic wasp</name>
    <name type="synonym">Apanteles glomeratus</name>
    <dbReference type="NCBI Taxonomy" id="32391"/>
    <lineage>
        <taxon>Eukaryota</taxon>
        <taxon>Metazoa</taxon>
        <taxon>Ecdysozoa</taxon>
        <taxon>Arthropoda</taxon>
        <taxon>Hexapoda</taxon>
        <taxon>Insecta</taxon>
        <taxon>Pterygota</taxon>
        <taxon>Neoptera</taxon>
        <taxon>Endopterygota</taxon>
        <taxon>Hymenoptera</taxon>
        <taxon>Apocrita</taxon>
        <taxon>Ichneumonoidea</taxon>
        <taxon>Braconidae</taxon>
        <taxon>Microgastrinae</taxon>
        <taxon>Cotesia</taxon>
    </lineage>
</organism>
<keyword evidence="2" id="KW-1185">Reference proteome</keyword>